<name>A0A1W2KDR7_9VIRU</name>
<evidence type="ECO:0000313" key="3">
    <source>
        <dbReference type="Proteomes" id="UP000240302"/>
    </source>
</evidence>
<protein>
    <submittedName>
        <fullName evidence="2">Uncharacterized protein</fullName>
    </submittedName>
</protein>
<proteinExistence type="predicted"/>
<feature type="compositionally biased region" description="Polar residues" evidence="1">
    <location>
        <begin position="36"/>
        <end position="49"/>
    </location>
</feature>
<gene>
    <name evidence="2" type="ORF">phiYY_sS3</name>
</gene>
<reference evidence="2 3" key="1">
    <citation type="journal article" date="2016" name="Sci. Rep.">
        <title>Characterization of the first double-stranded RNA bacteriophage infecting Pseudomonas aeruginosa.</title>
        <authorList>
            <person name="Yang Y."/>
            <person name="Lu S."/>
            <person name="Shen W."/>
            <person name="Zhao X."/>
            <person name="Shen M."/>
            <person name="Tan Y."/>
            <person name="Li G."/>
            <person name="Li M."/>
            <person name="Wang J."/>
            <person name="Hu F."/>
            <person name="Le S."/>
        </authorList>
    </citation>
    <scope>NUCLEOTIDE SEQUENCE [LARGE SCALE GENOMIC DNA]</scope>
</reference>
<dbReference type="KEGG" id="vg:40116875"/>
<organism evidence="2 3">
    <name type="scientific">Pseudomonas phage phiYY</name>
    <dbReference type="NCBI Taxonomy" id="1852644"/>
    <lineage>
        <taxon>Viruses</taxon>
        <taxon>Riboviria</taxon>
        <taxon>Orthornavirae</taxon>
        <taxon>Duplornaviricota</taxon>
        <taxon>Vidaverviricetes</taxon>
        <taxon>Mindivirales</taxon>
        <taxon>Cystoviridae</taxon>
        <taxon>Gammacystovirus</taxon>
        <taxon>Gammacystovirus phiYY</taxon>
        <taxon>Cystovirus phiYY</taxon>
    </lineage>
</organism>
<dbReference type="EMBL" id="KX074203">
    <property type="protein sequence ID" value="ANM47315.1"/>
    <property type="molecule type" value="Genomic_RNA"/>
</dbReference>
<keyword evidence="3" id="KW-1185">Reference proteome</keyword>
<feature type="region of interest" description="Disordered" evidence="1">
    <location>
        <begin position="1"/>
        <end position="56"/>
    </location>
</feature>
<evidence type="ECO:0000256" key="1">
    <source>
        <dbReference type="SAM" id="MobiDB-lite"/>
    </source>
</evidence>
<dbReference type="GeneID" id="40116875"/>
<dbReference type="Proteomes" id="UP000240302">
    <property type="component" value="Genome"/>
</dbReference>
<accession>A0A1W2KDR7</accession>
<evidence type="ECO:0000313" key="2">
    <source>
        <dbReference type="EMBL" id="ANM47315.1"/>
    </source>
</evidence>
<feature type="compositionally biased region" description="Polar residues" evidence="1">
    <location>
        <begin position="1"/>
        <end position="10"/>
    </location>
</feature>
<sequence>MRSASSNELTHMTVAQLPYRHSKNSSDSRQIRYGGTSRSPRQILSTDTRPLNEGAKPYNCFISSPYANRASALRM</sequence>
<dbReference type="RefSeq" id="YP_009618391.1">
    <property type="nucleotide sequence ID" value="NC_042073.1"/>
</dbReference>